<gene>
    <name evidence="3" type="ORF">ABZ921_26045</name>
</gene>
<evidence type="ECO:0000256" key="2">
    <source>
        <dbReference type="SAM" id="SignalP"/>
    </source>
</evidence>
<evidence type="ECO:0000256" key="1">
    <source>
        <dbReference type="SAM" id="MobiDB-lite"/>
    </source>
</evidence>
<evidence type="ECO:0000313" key="3">
    <source>
        <dbReference type="EMBL" id="MEU6824107.1"/>
    </source>
</evidence>
<feature type="signal peptide" evidence="2">
    <location>
        <begin position="1"/>
        <end position="26"/>
    </location>
</feature>
<dbReference type="Proteomes" id="UP001551176">
    <property type="component" value="Unassembled WGS sequence"/>
</dbReference>
<evidence type="ECO:0008006" key="5">
    <source>
        <dbReference type="Google" id="ProtNLM"/>
    </source>
</evidence>
<dbReference type="RefSeq" id="WP_359353248.1">
    <property type="nucleotide sequence ID" value="NZ_JBEYXV010000014.1"/>
</dbReference>
<evidence type="ECO:0000313" key="4">
    <source>
        <dbReference type="Proteomes" id="UP001551176"/>
    </source>
</evidence>
<feature type="region of interest" description="Disordered" evidence="1">
    <location>
        <begin position="26"/>
        <end position="45"/>
    </location>
</feature>
<protein>
    <recommendedName>
        <fullName evidence="5">Bacterial Ig domain-containing protein</fullName>
    </recommendedName>
</protein>
<reference evidence="3 4" key="1">
    <citation type="submission" date="2024-06" db="EMBL/GenBank/DDBJ databases">
        <title>The Natural Products Discovery Center: Release of the First 8490 Sequenced Strains for Exploring Actinobacteria Biosynthetic Diversity.</title>
        <authorList>
            <person name="Kalkreuter E."/>
            <person name="Kautsar S.A."/>
            <person name="Yang D."/>
            <person name="Bader C.D."/>
            <person name="Teijaro C.N."/>
            <person name="Fluegel L."/>
            <person name="Davis C.M."/>
            <person name="Simpson J.R."/>
            <person name="Lauterbach L."/>
            <person name="Steele A.D."/>
            <person name="Gui C."/>
            <person name="Meng S."/>
            <person name="Li G."/>
            <person name="Viehrig K."/>
            <person name="Ye F."/>
            <person name="Su P."/>
            <person name="Kiefer A.F."/>
            <person name="Nichols A."/>
            <person name="Cepeda A.J."/>
            <person name="Yan W."/>
            <person name="Fan B."/>
            <person name="Jiang Y."/>
            <person name="Adhikari A."/>
            <person name="Zheng C.-J."/>
            <person name="Schuster L."/>
            <person name="Cowan T.M."/>
            <person name="Smanski M.J."/>
            <person name="Chevrette M.G."/>
            <person name="De Carvalho L.P.S."/>
            <person name="Shen B."/>
        </authorList>
    </citation>
    <scope>NUCLEOTIDE SEQUENCE [LARGE SCALE GENOMIC DNA]</scope>
    <source>
        <strain evidence="3 4">NPDC046838</strain>
    </source>
</reference>
<proteinExistence type="predicted"/>
<comment type="caution">
    <text evidence="3">The sequence shown here is derived from an EMBL/GenBank/DDBJ whole genome shotgun (WGS) entry which is preliminary data.</text>
</comment>
<keyword evidence="4" id="KW-1185">Reference proteome</keyword>
<name>A0ABV3BU62_9ACTN</name>
<dbReference type="EMBL" id="JBEYXV010000014">
    <property type="protein sequence ID" value="MEU6824107.1"/>
    <property type="molecule type" value="Genomic_DNA"/>
</dbReference>
<organism evidence="3 4">
    <name type="scientific">Streptomyces atriruber</name>
    <dbReference type="NCBI Taxonomy" id="545121"/>
    <lineage>
        <taxon>Bacteria</taxon>
        <taxon>Bacillati</taxon>
        <taxon>Actinomycetota</taxon>
        <taxon>Actinomycetes</taxon>
        <taxon>Kitasatosporales</taxon>
        <taxon>Streptomycetaceae</taxon>
        <taxon>Streptomyces</taxon>
    </lineage>
</organism>
<keyword evidence="2" id="KW-0732">Signal</keyword>
<sequence>MKHLKHVSALSGATALLVLSTVPAAAAPTPPAPGTPRPTLTAKASVSSVRVAEEFRITGESHDMPTGTRVTLQQKQGAKWVPLPASVNTTPQGTYNMRVVLGLEGRNALRMTGGEAVSPVVQVTVLP</sequence>
<accession>A0ABV3BU62</accession>
<feature type="chain" id="PRO_5047026239" description="Bacterial Ig domain-containing protein" evidence="2">
    <location>
        <begin position="27"/>
        <end position="127"/>
    </location>
</feature>